<proteinExistence type="predicted"/>
<dbReference type="STRING" id="1316194.A0A1Q5UBX8"/>
<name>A0A1Q5UBX8_9EURO</name>
<dbReference type="SUPFAM" id="SSF56112">
    <property type="entry name" value="Protein kinase-like (PK-like)"/>
    <property type="match status" value="1"/>
</dbReference>
<evidence type="ECO:0000313" key="2">
    <source>
        <dbReference type="Proteomes" id="UP000186955"/>
    </source>
</evidence>
<dbReference type="Gene3D" id="1.10.510.10">
    <property type="entry name" value="Transferase(Phosphotransferase) domain 1"/>
    <property type="match status" value="1"/>
</dbReference>
<keyword evidence="2" id="KW-1185">Reference proteome</keyword>
<protein>
    <recommendedName>
        <fullName evidence="3">Protein kinase domain-containing protein</fullName>
    </recommendedName>
</protein>
<evidence type="ECO:0000313" key="1">
    <source>
        <dbReference type="EMBL" id="OKP09969.1"/>
    </source>
</evidence>
<feature type="non-terminal residue" evidence="1">
    <location>
        <position position="285"/>
    </location>
</feature>
<dbReference type="AlphaFoldDB" id="A0A1Q5UBX8"/>
<dbReference type="Proteomes" id="UP000186955">
    <property type="component" value="Unassembled WGS sequence"/>
</dbReference>
<gene>
    <name evidence="1" type="ORF">PENSUB_4624</name>
</gene>
<dbReference type="EMBL" id="MNBE01000423">
    <property type="protein sequence ID" value="OKP09969.1"/>
    <property type="molecule type" value="Genomic_DNA"/>
</dbReference>
<dbReference type="InterPro" id="IPR011009">
    <property type="entry name" value="Kinase-like_dom_sf"/>
</dbReference>
<accession>A0A1Q5UBX8</accession>
<sequence length="285" mass="31560">MTESTSQANMMFDFAAIRAQARPSTTVDRSAINADSKWIAKRESRPSCRAPSPKVITGPPKTLYLPRLCNTDDIASVLIVRRESPWDTYHPVVTYDGAGKVTIATRCSRPSRMVAIRKYPKQDTRRLIGRFGRLQHRNVLSLLECYLDVDFAYFLVDDLALTLGHLIACPTIRPAEFELGCIMVQVLNGVSYLSTFGLTHPSLTCHDILFGLDGVVKIEWCVDCTTAQAEATYIAAIPPIVMQLMIRDDKDVAANDMSSGSPIKSNIVQFLNAAKGESSLFVLKQ</sequence>
<reference evidence="1 2" key="1">
    <citation type="submission" date="2016-10" db="EMBL/GenBank/DDBJ databases">
        <title>Genome sequence of the ascomycete fungus Penicillium subrubescens.</title>
        <authorList>
            <person name="De Vries R.P."/>
            <person name="Peng M."/>
            <person name="Dilokpimol A."/>
            <person name="Hilden K."/>
            <person name="Makela M.R."/>
            <person name="Grigoriev I."/>
            <person name="Riley R."/>
            <person name="Granchi Z."/>
        </authorList>
    </citation>
    <scope>NUCLEOTIDE SEQUENCE [LARGE SCALE GENOMIC DNA]</scope>
    <source>
        <strain evidence="1 2">CBS 132785</strain>
    </source>
</reference>
<evidence type="ECO:0008006" key="3">
    <source>
        <dbReference type="Google" id="ProtNLM"/>
    </source>
</evidence>
<comment type="caution">
    <text evidence="1">The sequence shown here is derived from an EMBL/GenBank/DDBJ whole genome shotgun (WGS) entry which is preliminary data.</text>
</comment>
<organism evidence="1 2">
    <name type="scientific">Penicillium subrubescens</name>
    <dbReference type="NCBI Taxonomy" id="1316194"/>
    <lineage>
        <taxon>Eukaryota</taxon>
        <taxon>Fungi</taxon>
        <taxon>Dikarya</taxon>
        <taxon>Ascomycota</taxon>
        <taxon>Pezizomycotina</taxon>
        <taxon>Eurotiomycetes</taxon>
        <taxon>Eurotiomycetidae</taxon>
        <taxon>Eurotiales</taxon>
        <taxon>Aspergillaceae</taxon>
        <taxon>Penicillium</taxon>
    </lineage>
</organism>